<evidence type="ECO:0000313" key="3">
    <source>
        <dbReference type="EMBL" id="KIM93761.1"/>
    </source>
</evidence>
<dbReference type="HOGENOM" id="CLU_004184_6_0_1"/>
<reference evidence="3 4" key="1">
    <citation type="submission" date="2014-04" db="EMBL/GenBank/DDBJ databases">
        <authorList>
            <consortium name="DOE Joint Genome Institute"/>
            <person name="Kuo A."/>
            <person name="Martino E."/>
            <person name="Perotto S."/>
            <person name="Kohler A."/>
            <person name="Nagy L.G."/>
            <person name="Floudas D."/>
            <person name="Copeland A."/>
            <person name="Barry K.W."/>
            <person name="Cichocki N."/>
            <person name="Veneault-Fourrey C."/>
            <person name="LaButti K."/>
            <person name="Lindquist E.A."/>
            <person name="Lipzen A."/>
            <person name="Lundell T."/>
            <person name="Morin E."/>
            <person name="Murat C."/>
            <person name="Sun H."/>
            <person name="Tunlid A."/>
            <person name="Henrissat B."/>
            <person name="Grigoriev I.V."/>
            <person name="Hibbett D.S."/>
            <person name="Martin F."/>
            <person name="Nordberg H.P."/>
            <person name="Cantor M.N."/>
            <person name="Hua S.X."/>
        </authorList>
    </citation>
    <scope>NUCLEOTIDE SEQUENCE [LARGE SCALE GENOMIC DNA]</scope>
    <source>
        <strain evidence="3 4">Zn</strain>
    </source>
</reference>
<organism evidence="3 4">
    <name type="scientific">Oidiodendron maius (strain Zn)</name>
    <dbReference type="NCBI Taxonomy" id="913774"/>
    <lineage>
        <taxon>Eukaryota</taxon>
        <taxon>Fungi</taxon>
        <taxon>Dikarya</taxon>
        <taxon>Ascomycota</taxon>
        <taxon>Pezizomycotina</taxon>
        <taxon>Leotiomycetes</taxon>
        <taxon>Leotiomycetes incertae sedis</taxon>
        <taxon>Myxotrichaceae</taxon>
        <taxon>Oidiodendron</taxon>
    </lineage>
</organism>
<sequence>MASFTDLGEPQSSSLASSHPTLDCLNRRGNLHYSRPLNSNLKEIRLLQITSTTPEKVSCNLTYTSLQNSEPLKYRALSYVWGKPVLDWVITVNGRPFKVTENLYEALRHLYKDQTIPYWIDDICINQDDPKEKGEQVQQMTSIYSKSVEVIIWLGPANNTTPTLMEKINKIGNISQRCGLSDISSTQLREWPWFERVWVLQELVAGSQAII</sequence>
<dbReference type="STRING" id="913774.A0A0C3GTQ4"/>
<evidence type="ECO:0000259" key="2">
    <source>
        <dbReference type="Pfam" id="PF06985"/>
    </source>
</evidence>
<reference evidence="4" key="2">
    <citation type="submission" date="2015-01" db="EMBL/GenBank/DDBJ databases">
        <title>Evolutionary Origins and Diversification of the Mycorrhizal Mutualists.</title>
        <authorList>
            <consortium name="DOE Joint Genome Institute"/>
            <consortium name="Mycorrhizal Genomics Consortium"/>
            <person name="Kohler A."/>
            <person name="Kuo A."/>
            <person name="Nagy L.G."/>
            <person name="Floudas D."/>
            <person name="Copeland A."/>
            <person name="Barry K.W."/>
            <person name="Cichocki N."/>
            <person name="Veneault-Fourrey C."/>
            <person name="LaButti K."/>
            <person name="Lindquist E.A."/>
            <person name="Lipzen A."/>
            <person name="Lundell T."/>
            <person name="Morin E."/>
            <person name="Murat C."/>
            <person name="Riley R."/>
            <person name="Ohm R."/>
            <person name="Sun H."/>
            <person name="Tunlid A."/>
            <person name="Henrissat B."/>
            <person name="Grigoriev I.V."/>
            <person name="Hibbett D.S."/>
            <person name="Martin F."/>
        </authorList>
    </citation>
    <scope>NUCLEOTIDE SEQUENCE [LARGE SCALE GENOMIC DNA]</scope>
    <source>
        <strain evidence="4">Zn</strain>
    </source>
</reference>
<keyword evidence="4" id="KW-1185">Reference proteome</keyword>
<feature type="domain" description="Heterokaryon incompatibility" evidence="2">
    <location>
        <begin position="74"/>
        <end position="202"/>
    </location>
</feature>
<proteinExistence type="predicted"/>
<feature type="region of interest" description="Disordered" evidence="1">
    <location>
        <begin position="1"/>
        <end position="20"/>
    </location>
</feature>
<feature type="compositionally biased region" description="Polar residues" evidence="1">
    <location>
        <begin position="10"/>
        <end position="20"/>
    </location>
</feature>
<dbReference type="Pfam" id="PF06985">
    <property type="entry name" value="HET"/>
    <property type="match status" value="1"/>
</dbReference>
<accession>A0A0C3GTQ4</accession>
<evidence type="ECO:0000313" key="4">
    <source>
        <dbReference type="Proteomes" id="UP000054321"/>
    </source>
</evidence>
<evidence type="ECO:0000256" key="1">
    <source>
        <dbReference type="SAM" id="MobiDB-lite"/>
    </source>
</evidence>
<name>A0A0C3GTQ4_OIDMZ</name>
<dbReference type="PANTHER" id="PTHR24148:SF73">
    <property type="entry name" value="HET DOMAIN PROTEIN (AFU_ORTHOLOGUE AFUA_8G01020)"/>
    <property type="match status" value="1"/>
</dbReference>
<feature type="non-terminal residue" evidence="3">
    <location>
        <position position="211"/>
    </location>
</feature>
<dbReference type="Proteomes" id="UP000054321">
    <property type="component" value="Unassembled WGS sequence"/>
</dbReference>
<gene>
    <name evidence="3" type="ORF">OIDMADRAFT_137210</name>
</gene>
<protein>
    <recommendedName>
        <fullName evidence="2">Heterokaryon incompatibility domain-containing protein</fullName>
    </recommendedName>
</protein>
<dbReference type="AlphaFoldDB" id="A0A0C3GTQ4"/>
<dbReference type="InterPro" id="IPR052895">
    <property type="entry name" value="HetReg/Transcr_Mod"/>
</dbReference>
<dbReference type="InterPro" id="IPR010730">
    <property type="entry name" value="HET"/>
</dbReference>
<dbReference type="OrthoDB" id="2157530at2759"/>
<dbReference type="EMBL" id="KN832893">
    <property type="protein sequence ID" value="KIM93761.1"/>
    <property type="molecule type" value="Genomic_DNA"/>
</dbReference>
<dbReference type="PANTHER" id="PTHR24148">
    <property type="entry name" value="ANKYRIN REPEAT DOMAIN-CONTAINING PROTEIN 39 HOMOLOG-RELATED"/>
    <property type="match status" value="1"/>
</dbReference>
<dbReference type="InParanoid" id="A0A0C3GTQ4"/>